<proteinExistence type="predicted"/>
<evidence type="ECO:0000313" key="4">
    <source>
        <dbReference type="Proteomes" id="UP000635996"/>
    </source>
</evidence>
<feature type="compositionally biased region" description="Pro residues" evidence="2">
    <location>
        <begin position="129"/>
        <end position="143"/>
    </location>
</feature>
<gene>
    <name evidence="3" type="ORF">HCJ95_13165</name>
</gene>
<feature type="compositionally biased region" description="Basic residues" evidence="2">
    <location>
        <begin position="115"/>
        <end position="128"/>
    </location>
</feature>
<keyword evidence="4" id="KW-1185">Reference proteome</keyword>
<feature type="coiled-coil region" evidence="1">
    <location>
        <begin position="86"/>
        <end position="113"/>
    </location>
</feature>
<accession>A0ABX0YRK8</accession>
<evidence type="ECO:0000313" key="3">
    <source>
        <dbReference type="EMBL" id="NJP15222.1"/>
    </source>
</evidence>
<dbReference type="RefSeq" id="WP_125499395.1">
    <property type="nucleotide sequence ID" value="NZ_BMVZ01000001.1"/>
</dbReference>
<comment type="caution">
    <text evidence="3">The sequence shown here is derived from an EMBL/GenBank/DDBJ whole genome shotgun (WGS) entry which is preliminary data.</text>
</comment>
<sequence>MRPNTRIPHVLFAEGIPAWRLYHRDGTAEALLGEPRERGRRWWTEDLRRFALHHPPCPGDPVVRERFSLTELGLNAEGVTFPPAMTERLARQAARVREEADQARRQYEQATAERWRRRAAARHLRPRKPTPQSPERPVRPVPRPATGGTVCDICNRPLAEPLLRYGRHILC</sequence>
<name>A0ABX0YRK8_STRTL</name>
<reference evidence="3 4" key="1">
    <citation type="submission" date="2020-03" db="EMBL/GenBank/DDBJ databases">
        <title>WGS of actinomycetes isolated from Thailand.</title>
        <authorList>
            <person name="Thawai C."/>
        </authorList>
    </citation>
    <scope>NUCLEOTIDE SEQUENCE [LARGE SCALE GENOMIC DNA]</scope>
    <source>
        <strain evidence="3 4">NBRC 13905</strain>
    </source>
</reference>
<feature type="region of interest" description="Disordered" evidence="2">
    <location>
        <begin position="115"/>
        <end position="147"/>
    </location>
</feature>
<keyword evidence="1" id="KW-0175">Coiled coil</keyword>
<dbReference type="Proteomes" id="UP000635996">
    <property type="component" value="Unassembled WGS sequence"/>
</dbReference>
<protein>
    <submittedName>
        <fullName evidence="3">Uncharacterized protein</fullName>
    </submittedName>
</protein>
<evidence type="ECO:0000256" key="2">
    <source>
        <dbReference type="SAM" id="MobiDB-lite"/>
    </source>
</evidence>
<organism evidence="3 4">
    <name type="scientific">Streptomyces thermoviolaceus subsp. thermoviolaceus</name>
    <dbReference type="NCBI Taxonomy" id="66860"/>
    <lineage>
        <taxon>Bacteria</taxon>
        <taxon>Bacillati</taxon>
        <taxon>Actinomycetota</taxon>
        <taxon>Actinomycetes</taxon>
        <taxon>Kitasatosporales</taxon>
        <taxon>Streptomycetaceae</taxon>
        <taxon>Streptomyces</taxon>
    </lineage>
</organism>
<evidence type="ECO:0000256" key="1">
    <source>
        <dbReference type="SAM" id="Coils"/>
    </source>
</evidence>
<dbReference type="EMBL" id="JAATEL010000012">
    <property type="protein sequence ID" value="NJP15222.1"/>
    <property type="molecule type" value="Genomic_DNA"/>
</dbReference>